<dbReference type="SUPFAM" id="SSF56655">
    <property type="entry name" value="Carbohydrate phosphatase"/>
    <property type="match status" value="1"/>
</dbReference>
<comment type="catalytic activity">
    <reaction evidence="1 8">
        <text>a myo-inositol phosphate + H2O = myo-inositol + phosphate</text>
        <dbReference type="Rhea" id="RHEA:24056"/>
        <dbReference type="ChEBI" id="CHEBI:15377"/>
        <dbReference type="ChEBI" id="CHEBI:17268"/>
        <dbReference type="ChEBI" id="CHEBI:43474"/>
        <dbReference type="ChEBI" id="CHEBI:84139"/>
        <dbReference type="EC" id="3.1.3.25"/>
    </reaction>
</comment>
<evidence type="ECO:0000313" key="10">
    <source>
        <dbReference type="Proteomes" id="UP000501253"/>
    </source>
</evidence>
<keyword evidence="6 7" id="KW-0460">Magnesium</keyword>
<sequence>MDLSRLREVAEEAAQRAGKFLREHLFKPHRVEHKGKIDLVTEADPEAERLAVEVLRKHTPEIPVLAEEIFRTETRGLYWLVDPLDGTTNYAHGFPWFGVSVALMEDERPLVGVVYHPMLGELFSAARGLGATLNGAPIRVSETADPEKALLATGFPYNIHEAPDQVLRLFREFLVRVQGIRRAGAASLDLAYVACGRFDGFWEPLLKPWDTAAGVLLVEEAGGRVSDYRGEPYHPFKKHVVASNGQIHEFLVKFTSKEVPV</sequence>
<dbReference type="Gene3D" id="3.40.190.80">
    <property type="match status" value="1"/>
</dbReference>
<dbReference type="Pfam" id="PF00459">
    <property type="entry name" value="Inositol_P"/>
    <property type="match status" value="1"/>
</dbReference>
<dbReference type="GO" id="GO:0006020">
    <property type="term" value="P:inositol metabolic process"/>
    <property type="evidence" value="ECO:0007669"/>
    <property type="project" value="TreeGrafter"/>
</dbReference>
<feature type="binding site" evidence="7">
    <location>
        <position position="82"/>
    </location>
    <ligand>
        <name>Mg(2+)</name>
        <dbReference type="ChEBI" id="CHEBI:18420"/>
        <label>1</label>
        <note>catalytic</note>
    </ligand>
</feature>
<reference evidence="9 10" key="1">
    <citation type="submission" date="2019-08" db="EMBL/GenBank/DDBJ databases">
        <title>Complete genome sequence of Thermosulfurimonas marina SU872T, an anaerobic thermophilic chemolithoautotrophic bacterium isolated from a shallow marine hydrothermal vent.</title>
        <authorList>
            <person name="Allioux M."/>
            <person name="Jebbar M."/>
            <person name="Slobodkina G."/>
            <person name="Slobodkin A."/>
            <person name="Moalic Y."/>
            <person name="Frolova A."/>
            <person name="Shao Z."/>
            <person name="Alain K."/>
        </authorList>
    </citation>
    <scope>NUCLEOTIDE SEQUENCE [LARGE SCALE GENOMIC DNA]</scope>
    <source>
        <strain evidence="9 10">SU872</strain>
    </source>
</reference>
<dbReference type="PROSITE" id="PS00630">
    <property type="entry name" value="IMP_2"/>
    <property type="match status" value="1"/>
</dbReference>
<feature type="binding site" evidence="7">
    <location>
        <position position="84"/>
    </location>
    <ligand>
        <name>Mg(2+)</name>
        <dbReference type="ChEBI" id="CHEBI:18420"/>
        <label>1</label>
        <note>catalytic</note>
    </ligand>
</feature>
<dbReference type="FunFam" id="3.40.190.80:FF:000002">
    <property type="entry name" value="Inositol-1-monophosphatase"/>
    <property type="match status" value="1"/>
</dbReference>
<evidence type="ECO:0000256" key="4">
    <source>
        <dbReference type="ARBA" id="ARBA00022723"/>
    </source>
</evidence>
<dbReference type="CDD" id="cd01639">
    <property type="entry name" value="IMPase"/>
    <property type="match status" value="1"/>
</dbReference>
<dbReference type="AlphaFoldDB" id="A0A6H1WRY3"/>
<dbReference type="GO" id="GO:0046872">
    <property type="term" value="F:metal ion binding"/>
    <property type="evidence" value="ECO:0007669"/>
    <property type="project" value="UniProtKB-KW"/>
</dbReference>
<dbReference type="EC" id="3.1.3.25" evidence="8"/>
<dbReference type="InterPro" id="IPR020583">
    <property type="entry name" value="Inositol_monoP_metal-BS"/>
</dbReference>
<dbReference type="InterPro" id="IPR000760">
    <property type="entry name" value="Inositol_monophosphatase-like"/>
</dbReference>
<evidence type="ECO:0000256" key="3">
    <source>
        <dbReference type="ARBA" id="ARBA00009759"/>
    </source>
</evidence>
<evidence type="ECO:0000256" key="2">
    <source>
        <dbReference type="ARBA" id="ARBA00001946"/>
    </source>
</evidence>
<feature type="binding site" evidence="7">
    <location>
        <position position="210"/>
    </location>
    <ligand>
        <name>Mg(2+)</name>
        <dbReference type="ChEBI" id="CHEBI:18420"/>
        <label>1</label>
        <note>catalytic</note>
    </ligand>
</feature>
<accession>A0A6H1WRY3</accession>
<evidence type="ECO:0000256" key="6">
    <source>
        <dbReference type="ARBA" id="ARBA00022842"/>
    </source>
</evidence>
<gene>
    <name evidence="9" type="ORF">FVE67_03485</name>
</gene>
<keyword evidence="10" id="KW-1185">Reference proteome</keyword>
<dbReference type="PRINTS" id="PR01959">
    <property type="entry name" value="SBIMPHPHTASE"/>
</dbReference>
<dbReference type="PROSITE" id="PS00629">
    <property type="entry name" value="IMP_1"/>
    <property type="match status" value="1"/>
</dbReference>
<dbReference type="RefSeq" id="WP_168719268.1">
    <property type="nucleotide sequence ID" value="NZ_CP042909.1"/>
</dbReference>
<keyword evidence="5 8" id="KW-0378">Hydrolase</keyword>
<dbReference type="PANTHER" id="PTHR20854:SF4">
    <property type="entry name" value="INOSITOL-1-MONOPHOSPHATASE-RELATED"/>
    <property type="match status" value="1"/>
</dbReference>
<dbReference type="EMBL" id="CP042909">
    <property type="protein sequence ID" value="QJA05914.1"/>
    <property type="molecule type" value="Genomic_DNA"/>
</dbReference>
<dbReference type="GO" id="GO:0007165">
    <property type="term" value="P:signal transduction"/>
    <property type="evidence" value="ECO:0007669"/>
    <property type="project" value="TreeGrafter"/>
</dbReference>
<keyword evidence="4 7" id="KW-0479">Metal-binding</keyword>
<dbReference type="GO" id="GO:0008934">
    <property type="term" value="F:inositol monophosphate 1-phosphatase activity"/>
    <property type="evidence" value="ECO:0007669"/>
    <property type="project" value="InterPro"/>
</dbReference>
<dbReference type="FunFam" id="3.30.540.10:FF:000003">
    <property type="entry name" value="Inositol-1-monophosphatase"/>
    <property type="match status" value="1"/>
</dbReference>
<dbReference type="InterPro" id="IPR033942">
    <property type="entry name" value="IMPase"/>
</dbReference>
<dbReference type="InterPro" id="IPR022337">
    <property type="entry name" value="Inositol_monophosphatase_SuhB"/>
</dbReference>
<evidence type="ECO:0000313" key="9">
    <source>
        <dbReference type="EMBL" id="QJA05914.1"/>
    </source>
</evidence>
<evidence type="ECO:0000256" key="5">
    <source>
        <dbReference type="ARBA" id="ARBA00022801"/>
    </source>
</evidence>
<dbReference type="Proteomes" id="UP000501253">
    <property type="component" value="Chromosome"/>
</dbReference>
<feature type="binding site" evidence="7">
    <location>
        <position position="85"/>
    </location>
    <ligand>
        <name>Mg(2+)</name>
        <dbReference type="ChEBI" id="CHEBI:18420"/>
        <label>1</label>
        <note>catalytic</note>
    </ligand>
</feature>
<dbReference type="InterPro" id="IPR020550">
    <property type="entry name" value="Inositol_monophosphatase_CS"/>
</dbReference>
<comment type="cofactor">
    <cofactor evidence="2 7 8">
        <name>Mg(2+)</name>
        <dbReference type="ChEBI" id="CHEBI:18420"/>
    </cofactor>
</comment>
<feature type="binding site" evidence="7">
    <location>
        <position position="67"/>
    </location>
    <ligand>
        <name>Mg(2+)</name>
        <dbReference type="ChEBI" id="CHEBI:18420"/>
        <label>1</label>
        <note>catalytic</note>
    </ligand>
</feature>
<dbReference type="PRINTS" id="PR00377">
    <property type="entry name" value="IMPHPHTASES"/>
</dbReference>
<dbReference type="PANTHER" id="PTHR20854">
    <property type="entry name" value="INOSITOL MONOPHOSPHATASE"/>
    <property type="match status" value="1"/>
</dbReference>
<dbReference type="GO" id="GO:0046854">
    <property type="term" value="P:phosphatidylinositol phosphate biosynthetic process"/>
    <property type="evidence" value="ECO:0007669"/>
    <property type="project" value="InterPro"/>
</dbReference>
<protein>
    <recommendedName>
        <fullName evidence="8">Inositol-1-monophosphatase</fullName>
        <ecNumber evidence="8">3.1.3.25</ecNumber>
    </recommendedName>
</protein>
<name>A0A6H1WRY3_9BACT</name>
<organism evidence="9 10">
    <name type="scientific">Thermosulfurimonas marina</name>
    <dbReference type="NCBI Taxonomy" id="2047767"/>
    <lineage>
        <taxon>Bacteria</taxon>
        <taxon>Pseudomonadati</taxon>
        <taxon>Thermodesulfobacteriota</taxon>
        <taxon>Thermodesulfobacteria</taxon>
        <taxon>Thermodesulfobacteriales</taxon>
        <taxon>Thermodesulfobacteriaceae</taxon>
        <taxon>Thermosulfurimonas</taxon>
    </lineage>
</organism>
<proteinExistence type="inferred from homology"/>
<evidence type="ECO:0000256" key="7">
    <source>
        <dbReference type="PIRSR" id="PIRSR600760-2"/>
    </source>
</evidence>
<evidence type="ECO:0000256" key="1">
    <source>
        <dbReference type="ARBA" id="ARBA00001033"/>
    </source>
</evidence>
<dbReference type="Gene3D" id="3.30.540.10">
    <property type="entry name" value="Fructose-1,6-Bisphosphatase, subunit A, domain 1"/>
    <property type="match status" value="1"/>
</dbReference>
<evidence type="ECO:0000256" key="8">
    <source>
        <dbReference type="RuleBase" id="RU364068"/>
    </source>
</evidence>
<comment type="similarity">
    <text evidence="3 8">Belongs to the inositol monophosphatase superfamily.</text>
</comment>
<dbReference type="KEGG" id="tmai:FVE67_03485"/>